<dbReference type="AlphaFoldDB" id="A0A7W2L5R0"/>
<proteinExistence type="predicted"/>
<name>A0A7W2L5R0_PSEPU</name>
<feature type="transmembrane region" description="Helical" evidence="1">
    <location>
        <begin position="45"/>
        <end position="67"/>
    </location>
</feature>
<evidence type="ECO:0000313" key="3">
    <source>
        <dbReference type="Proteomes" id="UP000553948"/>
    </source>
</evidence>
<dbReference type="EMBL" id="JACGDG010000030">
    <property type="protein sequence ID" value="MBA6118968.1"/>
    <property type="molecule type" value="Genomic_DNA"/>
</dbReference>
<keyword evidence="1" id="KW-1133">Transmembrane helix</keyword>
<accession>A0A7W2L5R0</accession>
<dbReference type="Proteomes" id="UP000553948">
    <property type="component" value="Unassembled WGS sequence"/>
</dbReference>
<keyword evidence="1" id="KW-0812">Transmembrane</keyword>
<sequence length="231" mass="25207">MRSNSWSFCKPMDNAEREAQLDYLQARADGPTQVLDIYEHSLNKALVCALSGLLLVCLGVWLATLPMLFGPHTPQPVKWLLWGFGVGMLMAGLAGLALAEALRRRHGQRVLGVTPDTLCFANSPAPVPWHSFDAFEIDQRHLSTVLVFSVSAFSHAPSLGPACFKSLAAPHAVPIAGGLRIRLWLCTPTVAGKRVDAEQLVELLYPYLEAAQARRTLAQLFPGVARLGERT</sequence>
<reference evidence="2 3" key="1">
    <citation type="submission" date="2020-07" db="EMBL/GenBank/DDBJ databases">
        <title>Diversity of carbapenemase encoding genes among Pseudomonas putida group clinical isolates in a tertiary Brazilian hospital.</title>
        <authorList>
            <person name="Alberto-Lei F."/>
            <person name="Nodari C.S."/>
            <person name="Streling A.P."/>
            <person name="Paulino J.T."/>
            <person name="Bessa-Neto F.O."/>
            <person name="Cayo R."/>
            <person name="Gales A.C."/>
        </authorList>
    </citation>
    <scope>NUCLEOTIDE SEQUENCE [LARGE SCALE GENOMIC DNA]</scope>
    <source>
        <strain evidence="2 3">12464</strain>
    </source>
</reference>
<feature type="transmembrane region" description="Helical" evidence="1">
    <location>
        <begin position="79"/>
        <end position="99"/>
    </location>
</feature>
<protein>
    <submittedName>
        <fullName evidence="2">Uncharacterized protein</fullName>
    </submittedName>
</protein>
<organism evidence="2 3">
    <name type="scientific">Pseudomonas putida</name>
    <name type="common">Arthrobacter siderocapsulatus</name>
    <dbReference type="NCBI Taxonomy" id="303"/>
    <lineage>
        <taxon>Bacteria</taxon>
        <taxon>Pseudomonadati</taxon>
        <taxon>Pseudomonadota</taxon>
        <taxon>Gammaproteobacteria</taxon>
        <taxon>Pseudomonadales</taxon>
        <taxon>Pseudomonadaceae</taxon>
        <taxon>Pseudomonas</taxon>
    </lineage>
</organism>
<gene>
    <name evidence="2" type="ORF">H4C47_24985</name>
</gene>
<evidence type="ECO:0000313" key="2">
    <source>
        <dbReference type="EMBL" id="MBA6118968.1"/>
    </source>
</evidence>
<keyword evidence="1" id="KW-0472">Membrane</keyword>
<evidence type="ECO:0000256" key="1">
    <source>
        <dbReference type="SAM" id="Phobius"/>
    </source>
</evidence>
<comment type="caution">
    <text evidence="2">The sequence shown here is derived from an EMBL/GenBank/DDBJ whole genome shotgun (WGS) entry which is preliminary data.</text>
</comment>